<organism evidence="2 3">
    <name type="scientific">Imshaugia aleurites</name>
    <dbReference type="NCBI Taxonomy" id="172621"/>
    <lineage>
        <taxon>Eukaryota</taxon>
        <taxon>Fungi</taxon>
        <taxon>Dikarya</taxon>
        <taxon>Ascomycota</taxon>
        <taxon>Pezizomycotina</taxon>
        <taxon>Lecanoromycetes</taxon>
        <taxon>OSLEUM clade</taxon>
        <taxon>Lecanoromycetidae</taxon>
        <taxon>Lecanorales</taxon>
        <taxon>Lecanorineae</taxon>
        <taxon>Parmeliaceae</taxon>
        <taxon>Imshaugia</taxon>
    </lineage>
</organism>
<keyword evidence="3" id="KW-1185">Reference proteome</keyword>
<sequence>MATAATARSPTATEPTFFVAAPVKVDFDPVVDGETGVIGEPEAAPDPDDPEPDPDPEPALPVAKGIDVPVAVANPLAPGAELLELPDADVVPDGDAVPDADAELEVELEHAKKVGKLIDHR</sequence>
<feature type="region of interest" description="Disordered" evidence="1">
    <location>
        <begin position="31"/>
        <end position="62"/>
    </location>
</feature>
<protein>
    <submittedName>
        <fullName evidence="2">Uncharacterized protein</fullName>
    </submittedName>
</protein>
<gene>
    <name evidence="2" type="ORF">IMSHALPRED_001852</name>
</gene>
<dbReference type="Proteomes" id="UP000664534">
    <property type="component" value="Unassembled WGS sequence"/>
</dbReference>
<dbReference type="EMBL" id="CAJPDT010000013">
    <property type="protein sequence ID" value="CAF9914212.1"/>
    <property type="molecule type" value="Genomic_DNA"/>
</dbReference>
<evidence type="ECO:0000313" key="2">
    <source>
        <dbReference type="EMBL" id="CAF9914212.1"/>
    </source>
</evidence>
<reference evidence="2" key="1">
    <citation type="submission" date="2021-03" db="EMBL/GenBank/DDBJ databases">
        <authorList>
            <person name="Tagirdzhanova G."/>
        </authorList>
    </citation>
    <scope>NUCLEOTIDE SEQUENCE</scope>
</reference>
<evidence type="ECO:0000313" key="3">
    <source>
        <dbReference type="Proteomes" id="UP000664534"/>
    </source>
</evidence>
<evidence type="ECO:0000256" key="1">
    <source>
        <dbReference type="SAM" id="MobiDB-lite"/>
    </source>
</evidence>
<proteinExistence type="predicted"/>
<feature type="compositionally biased region" description="Acidic residues" evidence="1">
    <location>
        <begin position="43"/>
        <end position="56"/>
    </location>
</feature>
<accession>A0A8H3I418</accession>
<name>A0A8H3I418_9LECA</name>
<comment type="caution">
    <text evidence="2">The sequence shown here is derived from an EMBL/GenBank/DDBJ whole genome shotgun (WGS) entry which is preliminary data.</text>
</comment>
<dbReference type="AlphaFoldDB" id="A0A8H3I418"/>